<dbReference type="Gene3D" id="3.10.28.10">
    <property type="entry name" value="Homing endonucleases"/>
    <property type="match status" value="1"/>
</dbReference>
<feature type="domain" description="DOD-type homing endonuclease" evidence="5">
    <location>
        <begin position="63"/>
        <end position="145"/>
    </location>
</feature>
<gene>
    <name evidence="4 6" type="primary">whiA</name>
    <name evidence="6" type="ORF">IAA61_05360</name>
</gene>
<evidence type="ECO:0000313" key="6">
    <source>
        <dbReference type="EMBL" id="HIU57224.1"/>
    </source>
</evidence>
<dbReference type="InterPro" id="IPR039518">
    <property type="entry name" value="WhiA_LAGLIDADG_dom"/>
</dbReference>
<evidence type="ECO:0000313" key="7">
    <source>
        <dbReference type="Proteomes" id="UP000824109"/>
    </source>
</evidence>
<dbReference type="InterPro" id="IPR027434">
    <property type="entry name" value="Homing_endonucl"/>
</dbReference>
<organism evidence="6 7">
    <name type="scientific">Candidatus Ornithomonoglobus merdipullorum</name>
    <dbReference type="NCBI Taxonomy" id="2840895"/>
    <lineage>
        <taxon>Bacteria</taxon>
        <taxon>Bacillati</taxon>
        <taxon>Bacillota</taxon>
        <taxon>Clostridia</taxon>
        <taxon>Candidatus Ornithomonoglobus</taxon>
    </lineage>
</organism>
<dbReference type="PANTHER" id="PTHR37307:SF1">
    <property type="entry name" value="CELL DIVISION PROTEIN WHIA-RELATED"/>
    <property type="match status" value="1"/>
</dbReference>
<dbReference type="InterPro" id="IPR023054">
    <property type="entry name" value="Sporulation_regulator_WhiA_C"/>
</dbReference>
<dbReference type="EMBL" id="DVNB01000054">
    <property type="protein sequence ID" value="HIU57224.1"/>
    <property type="molecule type" value="Genomic_DNA"/>
</dbReference>
<dbReference type="GO" id="GO:0051301">
    <property type="term" value="P:cell division"/>
    <property type="evidence" value="ECO:0007669"/>
    <property type="project" value="UniProtKB-UniRule"/>
</dbReference>
<name>A0A9D1MBN4_9FIRM</name>
<dbReference type="AlphaFoldDB" id="A0A9D1MBN4"/>
<dbReference type="InterPro" id="IPR004042">
    <property type="entry name" value="Intein_endonuc_central"/>
</dbReference>
<comment type="function">
    <text evidence="4">Involved in cell division and chromosome segregation.</text>
</comment>
<dbReference type="SUPFAM" id="SSF55608">
    <property type="entry name" value="Homing endonucleases"/>
    <property type="match status" value="1"/>
</dbReference>
<evidence type="ECO:0000256" key="2">
    <source>
        <dbReference type="ARBA" id="ARBA00023125"/>
    </source>
</evidence>
<reference evidence="6" key="2">
    <citation type="journal article" date="2021" name="PeerJ">
        <title>Extensive microbial diversity within the chicken gut microbiome revealed by metagenomics and culture.</title>
        <authorList>
            <person name="Gilroy R."/>
            <person name="Ravi A."/>
            <person name="Getino M."/>
            <person name="Pursley I."/>
            <person name="Horton D.L."/>
            <person name="Alikhan N.F."/>
            <person name="Baker D."/>
            <person name="Gharbi K."/>
            <person name="Hall N."/>
            <person name="Watson M."/>
            <person name="Adriaenssens E.M."/>
            <person name="Foster-Nyarko E."/>
            <person name="Jarju S."/>
            <person name="Secka A."/>
            <person name="Antonio M."/>
            <person name="Oren A."/>
            <person name="Chaudhuri R.R."/>
            <person name="La Ragione R."/>
            <person name="Hildebrand F."/>
            <person name="Pallen M.J."/>
        </authorList>
    </citation>
    <scope>NUCLEOTIDE SEQUENCE</scope>
    <source>
        <strain evidence="6">USAMLcec3-3695</strain>
    </source>
</reference>
<protein>
    <recommendedName>
        <fullName evidence="4">Probable cell division protein WhiA</fullName>
    </recommendedName>
</protein>
<proteinExistence type="inferred from homology"/>
<comment type="caution">
    <text evidence="6">The sequence shown here is derived from an EMBL/GenBank/DDBJ whole genome shotgun (WGS) entry which is preliminary data.</text>
</comment>
<dbReference type="Pfam" id="PF02650">
    <property type="entry name" value="HTH_WhiA"/>
    <property type="match status" value="1"/>
</dbReference>
<dbReference type="Proteomes" id="UP000824109">
    <property type="component" value="Unassembled WGS sequence"/>
</dbReference>
<dbReference type="InterPro" id="IPR003802">
    <property type="entry name" value="Sporulation_regulator_WhiA"/>
</dbReference>
<dbReference type="HAMAP" id="MF_01420">
    <property type="entry name" value="HTH_type_WhiA"/>
    <property type="match status" value="1"/>
</dbReference>
<dbReference type="NCBIfam" id="TIGR00647">
    <property type="entry name" value="DNA_bind_WhiA"/>
    <property type="match status" value="1"/>
</dbReference>
<dbReference type="GO" id="GO:0043937">
    <property type="term" value="P:regulation of sporulation"/>
    <property type="evidence" value="ECO:0007669"/>
    <property type="project" value="InterPro"/>
</dbReference>
<keyword evidence="3 4" id="KW-0131">Cell cycle</keyword>
<evidence type="ECO:0000256" key="3">
    <source>
        <dbReference type="ARBA" id="ARBA00023306"/>
    </source>
</evidence>
<keyword evidence="1 4" id="KW-0132">Cell division</keyword>
<dbReference type="GO" id="GO:0004519">
    <property type="term" value="F:endonuclease activity"/>
    <property type="evidence" value="ECO:0007669"/>
    <property type="project" value="InterPro"/>
</dbReference>
<evidence type="ECO:0000256" key="4">
    <source>
        <dbReference type="HAMAP-Rule" id="MF_01420"/>
    </source>
</evidence>
<evidence type="ECO:0000256" key="1">
    <source>
        <dbReference type="ARBA" id="ARBA00022618"/>
    </source>
</evidence>
<dbReference type="Pfam" id="PF14527">
    <property type="entry name" value="LAGLIDADG_WhiA"/>
    <property type="match status" value="1"/>
</dbReference>
<sequence>MKMSFSSDIKQCLCETGYDCPECRTAELAGVFVFTGRLDTQTPRFYSSSEAVTERVRKALSEEFGADAADGDRIVIGDGDLLLLMRRKLIGYKPRRQCCVRAYVRGAFLGGGSVSDPKREYHMEFDTRSEQGAFELIEMLGELGVKAKKTVRKGREIVYIKESGNIADVLGYMSDGRAGLEILSAQVEKEMKNSIVRQVNCDSANLNKQARASSRQIAAIKKIKAARKWQSMPEVLREMGELRLRYPDISMEELGKMTGQGIGKSGVNHRLSRIIEYAESLGTKAKEEKEL</sequence>
<evidence type="ECO:0000259" key="5">
    <source>
        <dbReference type="PROSITE" id="PS50819"/>
    </source>
</evidence>
<keyword evidence="2 4" id="KW-0238">DNA-binding</keyword>
<accession>A0A9D1MBN4</accession>
<dbReference type="GO" id="GO:0003677">
    <property type="term" value="F:DNA binding"/>
    <property type="evidence" value="ECO:0007669"/>
    <property type="project" value="UniProtKB-UniRule"/>
</dbReference>
<reference evidence="6" key="1">
    <citation type="submission" date="2020-10" db="EMBL/GenBank/DDBJ databases">
        <authorList>
            <person name="Gilroy R."/>
        </authorList>
    </citation>
    <scope>NUCLEOTIDE SEQUENCE</scope>
    <source>
        <strain evidence="6">USAMLcec3-3695</strain>
    </source>
</reference>
<comment type="similarity">
    <text evidence="4">Belongs to the WhiA family.</text>
</comment>
<dbReference type="PANTHER" id="PTHR37307">
    <property type="entry name" value="CELL DIVISION PROTEIN WHIA-RELATED"/>
    <property type="match status" value="1"/>
</dbReference>
<dbReference type="PROSITE" id="PS50819">
    <property type="entry name" value="INTEIN_ENDONUCLEASE"/>
    <property type="match status" value="1"/>
</dbReference>